<keyword evidence="2" id="KW-0456">Lyase</keyword>
<dbReference type="GO" id="GO:0004609">
    <property type="term" value="F:phosphatidylserine decarboxylase activity"/>
    <property type="evidence" value="ECO:0007669"/>
    <property type="project" value="InterPro"/>
</dbReference>
<evidence type="ECO:0000313" key="3">
    <source>
        <dbReference type="EMBL" id="KAK2738466.1"/>
    </source>
</evidence>
<sequence length="506" mass="55884">MGSLSDSSKDPRPFNFPREVDEWIQKTLVHDVFNDDIAPLNHAVREGWKLKIDQMKDWGIVDGHTFLLFASGMLRWVPKETCDAKLIYNALCMLNVILDQCPLDKPEYSLPICPDSVGKELPSLSRWLVNFSKRIGSWMDTDESITCEAIQSFKDSPLFNIAEAYEPKGGWRTFNDMFSRTLKKGMRPISAGDRERDGENYNRVVVFPADSTFDGAWPVTRDSETQEDIVQIKGLDWTIKSLLNGCSYADRFEGGVWMHAFLNTFDYHRQHAPVAGKVVESKVIPGLNYLNVTVIEDPNDSSKNILHQHRSLGPCEAQADPGKGLAGTLNAPDNAGYQFLQSRGCIVIHNDLLGYVAVLPVGMAQVSSVVTLVSEGDYVKKGQPISKFLFGGSDIVLVFQKEAHVQILGAQGMDDKGQATSKQKYLVGMPVRGWPLGLFNVEVPSIDYSKLKRRRTLQGIVDPAEPDLGNCSGKAGDLGRALARDNAVGILAEGSGLGLESGLSFR</sequence>
<comment type="caution">
    <text evidence="3">The sequence shown here is derived from an EMBL/GenBank/DDBJ whole genome shotgun (WGS) entry which is preliminary data.</text>
</comment>
<keyword evidence="4" id="KW-1185">Reference proteome</keyword>
<dbReference type="AlphaFoldDB" id="A0AAD9Y5L5"/>
<evidence type="ECO:0000313" key="4">
    <source>
        <dbReference type="Proteomes" id="UP001281614"/>
    </source>
</evidence>
<dbReference type="GO" id="GO:0008654">
    <property type="term" value="P:phospholipid biosynthetic process"/>
    <property type="evidence" value="ECO:0007669"/>
    <property type="project" value="InterPro"/>
</dbReference>
<evidence type="ECO:0000256" key="1">
    <source>
        <dbReference type="ARBA" id="ARBA00022793"/>
    </source>
</evidence>
<dbReference type="Proteomes" id="UP001281614">
    <property type="component" value="Unassembled WGS sequence"/>
</dbReference>
<evidence type="ECO:0000256" key="2">
    <source>
        <dbReference type="ARBA" id="ARBA00023239"/>
    </source>
</evidence>
<dbReference type="Pfam" id="PF02666">
    <property type="entry name" value="PS_Dcarbxylase"/>
    <property type="match status" value="1"/>
</dbReference>
<dbReference type="EMBL" id="VYYT01000382">
    <property type="protein sequence ID" value="KAK2738466.1"/>
    <property type="molecule type" value="Genomic_DNA"/>
</dbReference>
<dbReference type="PANTHER" id="PTHR10067:SF13">
    <property type="entry name" value="PHOSPHATIDYLSERINE DECARBOXYLASE"/>
    <property type="match status" value="1"/>
</dbReference>
<organism evidence="3 4">
    <name type="scientific">Colletotrichum kahawae</name>
    <name type="common">Coffee berry disease fungus</name>
    <dbReference type="NCBI Taxonomy" id="34407"/>
    <lineage>
        <taxon>Eukaryota</taxon>
        <taxon>Fungi</taxon>
        <taxon>Dikarya</taxon>
        <taxon>Ascomycota</taxon>
        <taxon>Pezizomycotina</taxon>
        <taxon>Sordariomycetes</taxon>
        <taxon>Hypocreomycetidae</taxon>
        <taxon>Glomerellales</taxon>
        <taxon>Glomerellaceae</taxon>
        <taxon>Colletotrichum</taxon>
        <taxon>Colletotrichum gloeosporioides species complex</taxon>
    </lineage>
</organism>
<protein>
    <submittedName>
        <fullName evidence="3">Phosphatidylserine decarboxylase</fullName>
    </submittedName>
</protein>
<gene>
    <name evidence="3" type="ORF">CKAH01_18763</name>
</gene>
<name>A0AAD9Y5L5_COLKA</name>
<accession>A0AAD9Y5L5</accession>
<proteinExistence type="predicted"/>
<keyword evidence="1" id="KW-0210">Decarboxylase</keyword>
<reference evidence="3" key="1">
    <citation type="submission" date="2023-02" db="EMBL/GenBank/DDBJ databases">
        <title>Colletotrichum kahawae CIFC_Que2 genome sequencing and assembly.</title>
        <authorList>
            <person name="Baroncelli R."/>
        </authorList>
    </citation>
    <scope>NUCLEOTIDE SEQUENCE</scope>
    <source>
        <strain evidence="3">CIFC_Que2</strain>
    </source>
</reference>
<dbReference type="PANTHER" id="PTHR10067">
    <property type="entry name" value="PHOSPHATIDYLSERINE DECARBOXYLASE"/>
    <property type="match status" value="1"/>
</dbReference>
<dbReference type="InterPro" id="IPR003817">
    <property type="entry name" value="PS_Dcarbxylase"/>
</dbReference>